<dbReference type="InterPro" id="IPR016153">
    <property type="entry name" value="Heat_shock_Hsp33_N"/>
</dbReference>
<dbReference type="Gene3D" id="3.90.1280.10">
    <property type="entry name" value="HSP33 redox switch-like"/>
    <property type="match status" value="1"/>
</dbReference>
<dbReference type="RefSeq" id="WP_068747724.1">
    <property type="nucleotide sequence ID" value="NZ_LOHZ01000022.1"/>
</dbReference>
<evidence type="ECO:0000256" key="1">
    <source>
        <dbReference type="ARBA" id="ARBA00022490"/>
    </source>
</evidence>
<dbReference type="OrthoDB" id="9776534at2"/>
<comment type="caution">
    <text evidence="7">The sequence shown here is derived from an EMBL/GenBank/DDBJ whole genome shotgun (WGS) entry which is preliminary data.</text>
</comment>
<reference evidence="7 8" key="1">
    <citation type="submission" date="2015-12" db="EMBL/GenBank/DDBJ databases">
        <title>Draft genome of Thermovenabulum gondwanense isolated from a red thermophilic microbial mat colonisisng an outflow channel of a bore well.</title>
        <authorList>
            <person name="Patel B.K."/>
        </authorList>
    </citation>
    <scope>NUCLEOTIDE SEQUENCE [LARGE SCALE GENOMIC DNA]</scope>
    <source>
        <strain evidence="7 8">R270</strain>
    </source>
</reference>
<dbReference type="GO" id="GO:0042026">
    <property type="term" value="P:protein refolding"/>
    <property type="evidence" value="ECO:0007669"/>
    <property type="project" value="TreeGrafter"/>
</dbReference>
<dbReference type="HAMAP" id="MF_00117">
    <property type="entry name" value="HslO"/>
    <property type="match status" value="1"/>
</dbReference>
<dbReference type="PATRIC" id="fig|520767.4.peg.564"/>
<proteinExistence type="inferred from homology"/>
<evidence type="ECO:0000313" key="7">
    <source>
        <dbReference type="EMBL" id="KYO67264.1"/>
    </source>
</evidence>
<evidence type="ECO:0000256" key="6">
    <source>
        <dbReference type="HAMAP-Rule" id="MF_00117"/>
    </source>
</evidence>
<dbReference type="EMBL" id="LOHZ01000022">
    <property type="protein sequence ID" value="KYO67264.1"/>
    <property type="molecule type" value="Genomic_DNA"/>
</dbReference>
<dbReference type="InterPro" id="IPR016154">
    <property type="entry name" value="Heat_shock_Hsp33_C"/>
</dbReference>
<dbReference type="Pfam" id="PF01430">
    <property type="entry name" value="HSP33"/>
    <property type="match status" value="1"/>
</dbReference>
<dbReference type="PANTHER" id="PTHR30111:SF1">
    <property type="entry name" value="33 KDA CHAPERONIN"/>
    <property type="match status" value="1"/>
</dbReference>
<dbReference type="AlphaFoldDB" id="A0A161QCT9"/>
<dbReference type="NCBIfam" id="NF001033">
    <property type="entry name" value="PRK00114.1"/>
    <property type="match status" value="1"/>
</dbReference>
<dbReference type="GO" id="GO:0044183">
    <property type="term" value="F:protein folding chaperone"/>
    <property type="evidence" value="ECO:0007669"/>
    <property type="project" value="TreeGrafter"/>
</dbReference>
<keyword evidence="2 6" id="KW-0862">Zinc</keyword>
<comment type="subcellular location">
    <subcellularLocation>
        <location evidence="6">Cytoplasm</location>
    </subcellularLocation>
</comment>
<dbReference type="InterPro" id="IPR000397">
    <property type="entry name" value="Heat_shock_Hsp33"/>
</dbReference>
<keyword evidence="3 6" id="KW-1015">Disulfide bond</keyword>
<dbReference type="PANTHER" id="PTHR30111">
    <property type="entry name" value="33 KDA CHAPERONIN"/>
    <property type="match status" value="1"/>
</dbReference>
<keyword evidence="8" id="KW-1185">Reference proteome</keyword>
<dbReference type="Gene3D" id="3.55.30.10">
    <property type="entry name" value="Hsp33 domain"/>
    <property type="match status" value="1"/>
</dbReference>
<dbReference type="SUPFAM" id="SSF64397">
    <property type="entry name" value="Hsp33 domain"/>
    <property type="match status" value="1"/>
</dbReference>
<dbReference type="GO" id="GO:0051082">
    <property type="term" value="F:unfolded protein binding"/>
    <property type="evidence" value="ECO:0007669"/>
    <property type="project" value="UniProtKB-UniRule"/>
</dbReference>
<name>A0A161QCT9_9FIRM</name>
<accession>A0A161QCT9</accession>
<dbReference type="STRING" id="520767.ATZ99_05500"/>
<evidence type="ECO:0000256" key="3">
    <source>
        <dbReference type="ARBA" id="ARBA00023157"/>
    </source>
</evidence>
<evidence type="ECO:0000256" key="5">
    <source>
        <dbReference type="ARBA" id="ARBA00023284"/>
    </source>
</evidence>
<keyword evidence="1 6" id="KW-0963">Cytoplasm</keyword>
<feature type="disulfide bond" description="Redox-active" evidence="6">
    <location>
        <begin position="270"/>
        <end position="273"/>
    </location>
</feature>
<protein>
    <recommendedName>
        <fullName evidence="6">33 kDa chaperonin</fullName>
    </recommendedName>
    <alternativeName>
        <fullName evidence="6">Heat shock protein 33 homolog</fullName>
        <shortName evidence="6">HSP33</shortName>
    </alternativeName>
</protein>
<dbReference type="SUPFAM" id="SSF118352">
    <property type="entry name" value="HSP33 redox switch-like"/>
    <property type="match status" value="1"/>
</dbReference>
<dbReference type="GO" id="GO:0005737">
    <property type="term" value="C:cytoplasm"/>
    <property type="evidence" value="ECO:0007669"/>
    <property type="project" value="UniProtKB-SubCell"/>
</dbReference>
<evidence type="ECO:0000256" key="2">
    <source>
        <dbReference type="ARBA" id="ARBA00022833"/>
    </source>
</evidence>
<evidence type="ECO:0000313" key="8">
    <source>
        <dbReference type="Proteomes" id="UP000075737"/>
    </source>
</evidence>
<dbReference type="Proteomes" id="UP000075737">
    <property type="component" value="Unassembled WGS sequence"/>
</dbReference>
<sequence length="290" mass="31329">MDYVVRAIDEKAGILAFCGRTTNLVEKARLIHDTLPTASAAFGRLLTASALMGLMLKGEKDTVTLRVDGGGSAGIIVAHADSKGNVKGFIGNPGANIPLNQKGKLDVAGIVGSTGTLTVVKDLGLKEPYVGQVPLVSGEIAEDLTYYFDKSEQIPSSVALGVLVDTDGSIKASGGFIIQLLPRAEEKAVASIEEQLKSTKPVTQLIEDKLSPEDILKNLLKDFEITFTAKHVLNYHCSCSKEKIERILLSLGKNEVDDILRSQGTVELICNYCRKSYRFEKEDIDKIFSV</sequence>
<organism evidence="7 8">
    <name type="scientific">Thermovenabulum gondwanense</name>
    <dbReference type="NCBI Taxonomy" id="520767"/>
    <lineage>
        <taxon>Bacteria</taxon>
        <taxon>Bacillati</taxon>
        <taxon>Bacillota</taxon>
        <taxon>Clostridia</taxon>
        <taxon>Thermosediminibacterales</taxon>
        <taxon>Thermosediminibacteraceae</taxon>
        <taxon>Thermovenabulum</taxon>
    </lineage>
</organism>
<comment type="similarity">
    <text evidence="6">Belongs to the HSP33 family.</text>
</comment>
<dbReference type="CDD" id="cd00498">
    <property type="entry name" value="Hsp33"/>
    <property type="match status" value="1"/>
</dbReference>
<keyword evidence="5 6" id="KW-0676">Redox-active center</keyword>
<dbReference type="PIRSF" id="PIRSF005261">
    <property type="entry name" value="Heat_shock_Hsp33"/>
    <property type="match status" value="1"/>
</dbReference>
<feature type="disulfide bond" description="Redox-active" evidence="6">
    <location>
        <begin position="237"/>
        <end position="239"/>
    </location>
</feature>
<comment type="PTM">
    <text evidence="6">Under oxidizing conditions two disulfide bonds are formed involving the reactive cysteines. Under reducing conditions zinc is bound to the reactive cysteines and the protein is inactive.</text>
</comment>
<evidence type="ECO:0000256" key="4">
    <source>
        <dbReference type="ARBA" id="ARBA00023186"/>
    </source>
</evidence>
<gene>
    <name evidence="6 7" type="primary">hslO</name>
    <name evidence="7" type="ORF">ATZ99_05500</name>
</gene>
<keyword evidence="4 6" id="KW-0143">Chaperone</keyword>
<comment type="function">
    <text evidence="6">Redox regulated molecular chaperone. Protects both thermally unfolding and oxidatively damaged proteins from irreversible aggregation. Plays an important role in the bacterial defense system toward oxidative stress.</text>
</comment>